<feature type="compositionally biased region" description="Low complexity" evidence="1">
    <location>
        <begin position="126"/>
        <end position="140"/>
    </location>
</feature>
<sequence>MKMSKNYKRLCLVLGLSAVMGTGALAAKSGTETKQATYRNIQVTYNGAAQNLALEPFLIDGSVYVPLRAFGDIVGVSATWAPASNTVILTGGSSNSESEIAQLTYQNTLLQRQLQEANAKLSKYESGSSSNGSSTTTGTNITAAQLKETEEYLDSMYSDYFNKIDFDFSLTQTSSHLDLTISYSTRSENNAFNNTSEKNITKFIQKVCNDIAATHKDIEIQGVIEYSNDDQEKVSFTRSKAAKYSYNFAFDEDTLKDLIEEETDGSISLGSIGSVTISDTDVAIREVRSTVNVKLYLSISSDNVTKWSGFTTSQKRNAIKGQLESIQDALMERTSYDVNVMIYDRESNTIAQINSDGDLSYTN</sequence>
<evidence type="ECO:0000256" key="1">
    <source>
        <dbReference type="SAM" id="MobiDB-lite"/>
    </source>
</evidence>
<gene>
    <name evidence="4" type="ORF">H9872_02395</name>
</gene>
<evidence type="ECO:0000313" key="5">
    <source>
        <dbReference type="Proteomes" id="UP000824229"/>
    </source>
</evidence>
<feature type="domain" description="Copper amine oxidase-like N-terminal" evidence="3">
    <location>
        <begin position="46"/>
        <end position="90"/>
    </location>
</feature>
<proteinExistence type="predicted"/>
<evidence type="ECO:0000256" key="2">
    <source>
        <dbReference type="SAM" id="SignalP"/>
    </source>
</evidence>
<comment type="caution">
    <text evidence="4">The sequence shown here is derived from an EMBL/GenBank/DDBJ whole genome shotgun (WGS) entry which is preliminary data.</text>
</comment>
<evidence type="ECO:0000259" key="3">
    <source>
        <dbReference type="Pfam" id="PF07833"/>
    </source>
</evidence>
<dbReference type="Proteomes" id="UP000824229">
    <property type="component" value="Unassembled WGS sequence"/>
</dbReference>
<organism evidence="4 5">
    <name type="scientific">Candidatus Cellulosilyticum pullistercoris</name>
    <dbReference type="NCBI Taxonomy" id="2838521"/>
    <lineage>
        <taxon>Bacteria</taxon>
        <taxon>Bacillati</taxon>
        <taxon>Bacillota</taxon>
        <taxon>Clostridia</taxon>
        <taxon>Lachnospirales</taxon>
        <taxon>Cellulosilyticaceae</taxon>
        <taxon>Cellulosilyticum</taxon>
    </lineage>
</organism>
<reference evidence="4" key="2">
    <citation type="submission" date="2021-04" db="EMBL/GenBank/DDBJ databases">
        <authorList>
            <person name="Gilroy R."/>
        </authorList>
    </citation>
    <scope>NUCLEOTIDE SEQUENCE</scope>
    <source>
        <strain evidence="4">B5-657</strain>
    </source>
</reference>
<reference evidence="4" key="1">
    <citation type="journal article" date="2021" name="PeerJ">
        <title>Extensive microbial diversity within the chicken gut microbiome revealed by metagenomics and culture.</title>
        <authorList>
            <person name="Gilroy R."/>
            <person name="Ravi A."/>
            <person name="Getino M."/>
            <person name="Pursley I."/>
            <person name="Horton D.L."/>
            <person name="Alikhan N.F."/>
            <person name="Baker D."/>
            <person name="Gharbi K."/>
            <person name="Hall N."/>
            <person name="Watson M."/>
            <person name="Adriaenssens E.M."/>
            <person name="Foster-Nyarko E."/>
            <person name="Jarju S."/>
            <person name="Secka A."/>
            <person name="Antonio M."/>
            <person name="Oren A."/>
            <person name="Chaudhuri R.R."/>
            <person name="La Ragione R."/>
            <person name="Hildebrand F."/>
            <person name="Pallen M.J."/>
        </authorList>
    </citation>
    <scope>NUCLEOTIDE SEQUENCE</scope>
    <source>
        <strain evidence="4">B5-657</strain>
    </source>
</reference>
<dbReference type="InterPro" id="IPR036582">
    <property type="entry name" value="Mao_N_sf"/>
</dbReference>
<evidence type="ECO:0000313" key="4">
    <source>
        <dbReference type="EMBL" id="MBU3803596.1"/>
    </source>
</evidence>
<feature type="chain" id="PRO_5038550044" evidence="2">
    <location>
        <begin position="27"/>
        <end position="363"/>
    </location>
</feature>
<protein>
    <submittedName>
        <fullName evidence="4">Copper amine oxidase N-terminal domain-containing protein</fullName>
    </submittedName>
</protein>
<dbReference type="EMBL" id="JAHLFQ010000044">
    <property type="protein sequence ID" value="MBU3803596.1"/>
    <property type="molecule type" value="Genomic_DNA"/>
</dbReference>
<dbReference type="Pfam" id="PF07833">
    <property type="entry name" value="Cu_amine_oxidN1"/>
    <property type="match status" value="1"/>
</dbReference>
<feature type="signal peptide" evidence="2">
    <location>
        <begin position="1"/>
        <end position="26"/>
    </location>
</feature>
<keyword evidence="2" id="KW-0732">Signal</keyword>
<name>A0A9E2NKC1_9FIRM</name>
<dbReference type="InterPro" id="IPR012854">
    <property type="entry name" value="Cu_amine_oxidase-like_N"/>
</dbReference>
<dbReference type="AlphaFoldDB" id="A0A9E2NKC1"/>
<dbReference type="SUPFAM" id="SSF55383">
    <property type="entry name" value="Copper amine oxidase, domain N"/>
    <property type="match status" value="1"/>
</dbReference>
<accession>A0A9E2NKC1</accession>
<feature type="region of interest" description="Disordered" evidence="1">
    <location>
        <begin position="121"/>
        <end position="140"/>
    </location>
</feature>